<protein>
    <submittedName>
        <fullName evidence="2">Uncharacterized protein</fullName>
    </submittedName>
</protein>
<dbReference type="Proteomes" id="UP001231915">
    <property type="component" value="Unassembled WGS sequence"/>
</dbReference>
<feature type="transmembrane region" description="Helical" evidence="1">
    <location>
        <begin position="38"/>
        <end position="57"/>
    </location>
</feature>
<proteinExistence type="predicted"/>
<keyword evidence="1" id="KW-0472">Membrane</keyword>
<comment type="caution">
    <text evidence="2">The sequence shown here is derived from an EMBL/GenBank/DDBJ whole genome shotgun (WGS) entry which is preliminary data.</text>
</comment>
<name>A0ABT7EP81_9GAMM</name>
<feature type="transmembrane region" description="Helical" evidence="1">
    <location>
        <begin position="95"/>
        <end position="113"/>
    </location>
</feature>
<accession>A0ABT7EP81</accession>
<feature type="transmembrane region" description="Helical" evidence="1">
    <location>
        <begin position="12"/>
        <end position="32"/>
    </location>
</feature>
<evidence type="ECO:0000313" key="2">
    <source>
        <dbReference type="EMBL" id="MDK2596823.1"/>
    </source>
</evidence>
<organism evidence="2 3">
    <name type="scientific">Pseudoalteromonas obscura</name>
    <dbReference type="NCBI Taxonomy" id="3048491"/>
    <lineage>
        <taxon>Bacteria</taxon>
        <taxon>Pseudomonadati</taxon>
        <taxon>Pseudomonadota</taxon>
        <taxon>Gammaproteobacteria</taxon>
        <taxon>Alteromonadales</taxon>
        <taxon>Pseudoalteromonadaceae</taxon>
        <taxon>Pseudoalteromonas</taxon>
    </lineage>
</organism>
<feature type="transmembrane region" description="Helical" evidence="1">
    <location>
        <begin position="69"/>
        <end position="89"/>
    </location>
</feature>
<reference evidence="2 3" key="1">
    <citation type="submission" date="2023-05" db="EMBL/GenBank/DDBJ databases">
        <title>Pseudoalteromonas ardens sp. nov., Pseudoalteromonas obscura sp. nov., and Pseudoalteromonas umbrosa sp. nov., isolated from the coral Montipora capitata.</title>
        <authorList>
            <person name="Thomas E.M."/>
            <person name="Smith E.M."/>
            <person name="Papke E."/>
            <person name="Shlafstein M.D."/>
            <person name="Oline D.K."/>
            <person name="Videau P."/>
            <person name="Saw J.H."/>
            <person name="Strangman W.K."/>
            <person name="Ushijima B."/>
        </authorList>
    </citation>
    <scope>NUCLEOTIDE SEQUENCE [LARGE SCALE GENOMIC DNA]</scope>
    <source>
        <strain evidence="2 3">P94</strain>
    </source>
</reference>
<evidence type="ECO:0000313" key="3">
    <source>
        <dbReference type="Proteomes" id="UP001231915"/>
    </source>
</evidence>
<gene>
    <name evidence="2" type="ORF">QNM18_17370</name>
</gene>
<evidence type="ECO:0000256" key="1">
    <source>
        <dbReference type="SAM" id="Phobius"/>
    </source>
</evidence>
<dbReference type="EMBL" id="JASJUT010000008">
    <property type="protein sequence ID" value="MDK2596823.1"/>
    <property type="molecule type" value="Genomic_DNA"/>
</dbReference>
<keyword evidence="1" id="KW-1133">Transmembrane helix</keyword>
<keyword evidence="1" id="KW-0812">Transmembrane</keyword>
<keyword evidence="3" id="KW-1185">Reference proteome</keyword>
<dbReference type="RefSeq" id="WP_284137949.1">
    <property type="nucleotide sequence ID" value="NZ_JASJUT010000008.1"/>
</dbReference>
<sequence length="128" mass="14266">MNKLNVLHLDGSAGLTVGMLLFLLQDWVASLYRLPDSTVLFLATANVCYGVYALTLAFSNRRNSASISLLVTANIIWAVVCVAIIFHYFQTASLIGLAFICMEGIFVIVLAYFEWKNRRMLLEGCHIT</sequence>